<comment type="caution">
    <text evidence="2">The sequence shown here is derived from an EMBL/GenBank/DDBJ whole genome shotgun (WGS) entry which is preliminary data.</text>
</comment>
<dbReference type="OrthoDB" id="7016622at2"/>
<name>A0A0R3AFQ8_9PSED</name>
<feature type="transmembrane region" description="Helical" evidence="1">
    <location>
        <begin position="157"/>
        <end position="174"/>
    </location>
</feature>
<organism evidence="2 3">
    <name type="scientific">Pseudomonas paralactis</name>
    <dbReference type="NCBI Taxonomy" id="1615673"/>
    <lineage>
        <taxon>Bacteria</taxon>
        <taxon>Pseudomonadati</taxon>
        <taxon>Pseudomonadota</taxon>
        <taxon>Gammaproteobacteria</taxon>
        <taxon>Pseudomonadales</taxon>
        <taxon>Pseudomonadaceae</taxon>
        <taxon>Pseudomonas</taxon>
    </lineage>
</organism>
<evidence type="ECO:0000313" key="3">
    <source>
        <dbReference type="Proteomes" id="UP000050852"/>
    </source>
</evidence>
<keyword evidence="1" id="KW-1133">Transmembrane helix</keyword>
<sequence length="201" mass="22604">MERELASETDELIKKTNDAERLFTRYATKCYTSAMQKYAKEISETSYTYLLAELAESSLSSEILSRPAANISLVRIEIEEVMTEADVIKKLKRAETHYLETLESVRKFENLKRFEKMQDTSDIVRSIKLGVSRFNILFVILLIGGLTWAAINLPKEALALISAAIGGAITHLLSERQAVLALKKEGDNTCPRANNNSNNQE</sequence>
<protein>
    <submittedName>
        <fullName evidence="2">Uncharacterized protein</fullName>
    </submittedName>
</protein>
<reference evidence="2 3" key="1">
    <citation type="submission" date="2015-02" db="EMBL/GenBank/DDBJ databases">
        <title>Two Pseudomonas sp. nov., isolated from raw milk.</title>
        <authorList>
            <person name="Wenning M."/>
            <person name="von Neubeck M."/>
            <person name="Huptas C."/>
            <person name="Scherer S."/>
        </authorList>
    </citation>
    <scope>NUCLEOTIDE SEQUENCE [LARGE SCALE GENOMIC DNA]</scope>
    <source>
        <strain evidence="2 3">DSM 29164</strain>
    </source>
</reference>
<proteinExistence type="predicted"/>
<dbReference type="RefSeq" id="WP_057704147.1">
    <property type="nucleotide sequence ID" value="NZ_JABWQI010000024.1"/>
</dbReference>
<dbReference type="EMBL" id="JYLN01000010">
    <property type="protein sequence ID" value="KRP69739.1"/>
    <property type="molecule type" value="Genomic_DNA"/>
</dbReference>
<dbReference type="Proteomes" id="UP000050852">
    <property type="component" value="Unassembled WGS sequence"/>
</dbReference>
<dbReference type="AlphaFoldDB" id="A0A0R3AFQ8"/>
<accession>A0A0R3AFQ8</accession>
<feature type="transmembrane region" description="Helical" evidence="1">
    <location>
        <begin position="134"/>
        <end position="151"/>
    </location>
</feature>
<dbReference type="PATRIC" id="fig|1615673.3.peg.183"/>
<evidence type="ECO:0000256" key="1">
    <source>
        <dbReference type="SAM" id="Phobius"/>
    </source>
</evidence>
<keyword evidence="1" id="KW-0812">Transmembrane</keyword>
<keyword evidence="1" id="KW-0472">Membrane</keyword>
<evidence type="ECO:0000313" key="2">
    <source>
        <dbReference type="EMBL" id="KRP69739.1"/>
    </source>
</evidence>
<gene>
    <name evidence="2" type="ORF">TX23_22905</name>
</gene>